<organism evidence="10">
    <name type="scientific">uncultured Sulfurovum sp</name>
    <dbReference type="NCBI Taxonomy" id="269237"/>
    <lineage>
        <taxon>Bacteria</taxon>
        <taxon>Pseudomonadati</taxon>
        <taxon>Campylobacterota</taxon>
        <taxon>Epsilonproteobacteria</taxon>
        <taxon>Campylobacterales</taxon>
        <taxon>Sulfurovaceae</taxon>
        <taxon>Sulfurovum</taxon>
        <taxon>environmental samples</taxon>
    </lineage>
</organism>
<evidence type="ECO:0000256" key="8">
    <source>
        <dbReference type="PIRSR" id="PIRSR602481-1"/>
    </source>
</evidence>
<dbReference type="Gene3D" id="1.10.10.10">
    <property type="entry name" value="Winged helix-like DNA-binding domain superfamily/Winged helix DNA-binding domain"/>
    <property type="match status" value="1"/>
</dbReference>
<keyword evidence="8" id="KW-0479">Metal-binding</keyword>
<evidence type="ECO:0000256" key="3">
    <source>
        <dbReference type="ARBA" id="ARBA00022491"/>
    </source>
</evidence>
<dbReference type="PANTHER" id="PTHR33202:SF7">
    <property type="entry name" value="FERRIC UPTAKE REGULATION PROTEIN"/>
    <property type="match status" value="1"/>
</dbReference>
<dbReference type="InterPro" id="IPR036390">
    <property type="entry name" value="WH_DNA-bd_sf"/>
</dbReference>
<evidence type="ECO:0000256" key="7">
    <source>
        <dbReference type="ARBA" id="ARBA00023163"/>
    </source>
</evidence>
<evidence type="ECO:0000256" key="6">
    <source>
        <dbReference type="ARBA" id="ARBA00023125"/>
    </source>
</evidence>
<dbReference type="CDD" id="cd07153">
    <property type="entry name" value="Fur_like"/>
    <property type="match status" value="1"/>
</dbReference>
<feature type="binding site" evidence="8">
    <location>
        <position position="130"/>
    </location>
    <ligand>
        <name>Zn(2+)</name>
        <dbReference type="ChEBI" id="CHEBI:29105"/>
    </ligand>
</feature>
<dbReference type="GO" id="GO:1900376">
    <property type="term" value="P:regulation of secondary metabolite biosynthetic process"/>
    <property type="evidence" value="ECO:0007669"/>
    <property type="project" value="TreeGrafter"/>
</dbReference>
<keyword evidence="9" id="KW-0408">Iron</keyword>
<keyword evidence="6" id="KW-0238">DNA-binding</keyword>
<dbReference type="SUPFAM" id="SSF46785">
    <property type="entry name" value="Winged helix' DNA-binding domain"/>
    <property type="match status" value="1"/>
</dbReference>
<keyword evidence="5" id="KW-0805">Transcription regulation</keyword>
<evidence type="ECO:0000256" key="1">
    <source>
        <dbReference type="ARBA" id="ARBA00002997"/>
    </source>
</evidence>
<evidence type="ECO:0000256" key="5">
    <source>
        <dbReference type="ARBA" id="ARBA00023015"/>
    </source>
</evidence>
<comment type="function">
    <text evidence="1">Acts as a global negative controlling element, employing Fe(2+) as a cofactor to bind the operator of the repressed genes.</text>
</comment>
<evidence type="ECO:0000256" key="2">
    <source>
        <dbReference type="ARBA" id="ARBA00007957"/>
    </source>
</evidence>
<evidence type="ECO:0000313" key="10">
    <source>
        <dbReference type="EMBL" id="CAA6824142.1"/>
    </source>
</evidence>
<dbReference type="PANTHER" id="PTHR33202">
    <property type="entry name" value="ZINC UPTAKE REGULATION PROTEIN"/>
    <property type="match status" value="1"/>
</dbReference>
<feature type="binding site" evidence="8">
    <location>
        <position position="90"/>
    </location>
    <ligand>
        <name>Zn(2+)</name>
        <dbReference type="ChEBI" id="CHEBI:29105"/>
    </ligand>
</feature>
<dbReference type="Pfam" id="PF01475">
    <property type="entry name" value="FUR"/>
    <property type="match status" value="1"/>
</dbReference>
<protein>
    <submittedName>
        <fullName evidence="10">Peroxide stress regulator Ferric uptake regulation protein Fe2+/Zn2+ uptake regulation proteins</fullName>
    </submittedName>
</protein>
<dbReference type="EMBL" id="CACVAZ010000173">
    <property type="protein sequence ID" value="CAA6824142.1"/>
    <property type="molecule type" value="Genomic_DNA"/>
</dbReference>
<dbReference type="GO" id="GO:0008270">
    <property type="term" value="F:zinc ion binding"/>
    <property type="evidence" value="ECO:0007669"/>
    <property type="project" value="TreeGrafter"/>
</dbReference>
<gene>
    <name evidence="10" type="ORF">HELGO_WM56462</name>
</gene>
<dbReference type="GO" id="GO:0000976">
    <property type="term" value="F:transcription cis-regulatory region binding"/>
    <property type="evidence" value="ECO:0007669"/>
    <property type="project" value="TreeGrafter"/>
</dbReference>
<dbReference type="InterPro" id="IPR036388">
    <property type="entry name" value="WH-like_DNA-bd_sf"/>
</dbReference>
<dbReference type="InterPro" id="IPR043135">
    <property type="entry name" value="Fur_C"/>
</dbReference>
<feature type="binding site" evidence="8">
    <location>
        <position position="93"/>
    </location>
    <ligand>
        <name>Zn(2+)</name>
        <dbReference type="ChEBI" id="CHEBI:29105"/>
    </ligand>
</feature>
<dbReference type="GO" id="GO:0045892">
    <property type="term" value="P:negative regulation of DNA-templated transcription"/>
    <property type="evidence" value="ECO:0007669"/>
    <property type="project" value="TreeGrafter"/>
</dbReference>
<comment type="cofactor">
    <cofactor evidence="9">
        <name>Mn(2+)</name>
        <dbReference type="ChEBI" id="CHEBI:29035"/>
    </cofactor>
    <cofactor evidence="9">
        <name>Fe(2+)</name>
        <dbReference type="ChEBI" id="CHEBI:29033"/>
    </cofactor>
    <text evidence="9">Binds 1 Mn(2+) or Fe(2+) ion per subunit.</text>
</comment>
<keyword evidence="3" id="KW-0678">Repressor</keyword>
<feature type="binding site" evidence="8">
    <location>
        <position position="127"/>
    </location>
    <ligand>
        <name>Zn(2+)</name>
        <dbReference type="ChEBI" id="CHEBI:29105"/>
    </ligand>
</feature>
<dbReference type="GO" id="GO:0003700">
    <property type="term" value="F:DNA-binding transcription factor activity"/>
    <property type="evidence" value="ECO:0007669"/>
    <property type="project" value="InterPro"/>
</dbReference>
<name>A0A6S6TTS0_9BACT</name>
<sequence>MTNYISLLKENDLKATIQRTSILASIDDAGHINIDDIYDNVKKQYPTLSLATIYKNIIVMQENNVIVEVPMNGEKSKYELKKDEHMHLICQECGHIKDTKITSETKEALIIENFQLKSSQINLFGLCEKCQSKA</sequence>
<reference evidence="10" key="1">
    <citation type="submission" date="2020-01" db="EMBL/GenBank/DDBJ databases">
        <authorList>
            <person name="Meier V. D."/>
            <person name="Meier V D."/>
        </authorList>
    </citation>
    <scope>NUCLEOTIDE SEQUENCE</scope>
    <source>
        <strain evidence="10">HLG_WM_MAG_02</strain>
    </source>
</reference>
<proteinExistence type="inferred from homology"/>
<keyword evidence="4 8" id="KW-0862">Zinc</keyword>
<evidence type="ECO:0000256" key="9">
    <source>
        <dbReference type="PIRSR" id="PIRSR602481-2"/>
    </source>
</evidence>
<evidence type="ECO:0000256" key="4">
    <source>
        <dbReference type="ARBA" id="ARBA00022833"/>
    </source>
</evidence>
<comment type="cofactor">
    <cofactor evidence="8">
        <name>Zn(2+)</name>
        <dbReference type="ChEBI" id="CHEBI:29105"/>
    </cofactor>
    <text evidence="8">Binds 1 zinc ion per subunit.</text>
</comment>
<dbReference type="AlphaFoldDB" id="A0A6S6TTS0"/>
<keyword evidence="7" id="KW-0804">Transcription</keyword>
<comment type="similarity">
    <text evidence="2">Belongs to the Fur family.</text>
</comment>
<dbReference type="InterPro" id="IPR002481">
    <property type="entry name" value="FUR"/>
</dbReference>
<dbReference type="Gene3D" id="3.30.1490.190">
    <property type="match status" value="1"/>
</dbReference>
<feature type="binding site" evidence="9">
    <location>
        <position position="104"/>
    </location>
    <ligand>
        <name>Fe cation</name>
        <dbReference type="ChEBI" id="CHEBI:24875"/>
    </ligand>
</feature>
<accession>A0A6S6TTS0</accession>